<evidence type="ECO:0000313" key="15">
    <source>
        <dbReference type="EMBL" id="KAJ3426360.1"/>
    </source>
</evidence>
<accession>A0AAV7YCU7</accession>
<dbReference type="EMBL" id="JANTQA010000070">
    <property type="protein sequence ID" value="KAJ3426360.1"/>
    <property type="molecule type" value="Genomic_DNA"/>
</dbReference>
<evidence type="ECO:0000256" key="14">
    <source>
        <dbReference type="SAM" id="Phobius"/>
    </source>
</evidence>
<dbReference type="PANTHER" id="PTHR15362">
    <property type="entry name" value="PHOSPHATIDYLINOSITOL SYNTHASE"/>
    <property type="match status" value="1"/>
</dbReference>
<evidence type="ECO:0000256" key="2">
    <source>
        <dbReference type="ARBA" id="ARBA00005189"/>
    </source>
</evidence>
<evidence type="ECO:0000256" key="4">
    <source>
        <dbReference type="ARBA" id="ARBA00022679"/>
    </source>
</evidence>
<dbReference type="AlphaFoldDB" id="A0AAV7YCU7"/>
<feature type="transmembrane region" description="Helical" evidence="14">
    <location>
        <begin position="107"/>
        <end position="125"/>
    </location>
</feature>
<dbReference type="GO" id="GO:0005789">
    <property type="term" value="C:endoplasmic reticulum membrane"/>
    <property type="evidence" value="ECO:0007669"/>
    <property type="project" value="UniProtKB-SubCell"/>
</dbReference>
<keyword evidence="11" id="KW-1208">Phospholipid metabolism</keyword>
<dbReference type="InterPro" id="IPR004277">
    <property type="entry name" value="PSS"/>
</dbReference>
<proteinExistence type="predicted"/>
<feature type="transmembrane region" description="Helical" evidence="14">
    <location>
        <begin position="324"/>
        <end position="344"/>
    </location>
</feature>
<comment type="subcellular location">
    <subcellularLocation>
        <location evidence="1">Endoplasmic reticulum membrane</location>
        <topology evidence="1">Multi-pass membrane protein</topology>
    </subcellularLocation>
</comment>
<evidence type="ECO:0000256" key="10">
    <source>
        <dbReference type="ARBA" id="ARBA00023209"/>
    </source>
</evidence>
<keyword evidence="4" id="KW-0808">Transferase</keyword>
<name>A0AAV7YCU7_9EUKA</name>
<comment type="pathway">
    <text evidence="2">Lipid metabolism.</text>
</comment>
<keyword evidence="7 14" id="KW-1133">Transmembrane helix</keyword>
<keyword evidence="8" id="KW-0443">Lipid metabolism</keyword>
<feature type="transmembrane region" description="Helical" evidence="14">
    <location>
        <begin position="424"/>
        <end position="443"/>
    </location>
</feature>
<evidence type="ECO:0000256" key="12">
    <source>
        <dbReference type="ARBA" id="ARBA00025707"/>
    </source>
</evidence>
<reference evidence="15" key="1">
    <citation type="submission" date="2022-08" db="EMBL/GenBank/DDBJ databases">
        <title>Novel sulphate-reducing endosymbionts in the free-living metamonad Anaeramoeba.</title>
        <authorList>
            <person name="Jerlstrom-Hultqvist J."/>
            <person name="Cepicka I."/>
            <person name="Gallot-Lavallee L."/>
            <person name="Salas-Leiva D."/>
            <person name="Curtis B.A."/>
            <person name="Zahonova K."/>
            <person name="Pipaliya S."/>
            <person name="Dacks J."/>
            <person name="Roger A.J."/>
        </authorList>
    </citation>
    <scope>NUCLEOTIDE SEQUENCE</scope>
    <source>
        <strain evidence="15">Busselton2</strain>
    </source>
</reference>
<comment type="pathway">
    <text evidence="12">Phospholipid metabolism.</text>
</comment>
<comment type="caution">
    <text evidence="15">The sequence shown here is derived from an EMBL/GenBank/DDBJ whole genome shotgun (WGS) entry which is preliminary data.</text>
</comment>
<feature type="transmembrane region" description="Helical" evidence="14">
    <location>
        <begin position="262"/>
        <end position="281"/>
    </location>
</feature>
<evidence type="ECO:0000256" key="8">
    <source>
        <dbReference type="ARBA" id="ARBA00023098"/>
    </source>
</evidence>
<keyword evidence="9 14" id="KW-0472">Membrane</keyword>
<feature type="compositionally biased region" description="Basic and acidic residues" evidence="13">
    <location>
        <begin position="28"/>
        <end position="42"/>
    </location>
</feature>
<evidence type="ECO:0000256" key="3">
    <source>
        <dbReference type="ARBA" id="ARBA00022516"/>
    </source>
</evidence>
<dbReference type="GO" id="GO:0106245">
    <property type="term" value="F:L-serine-phosphatidylethanolamine phosphatidyltransferase activity"/>
    <property type="evidence" value="ECO:0007669"/>
    <property type="project" value="InterPro"/>
</dbReference>
<protein>
    <submittedName>
        <fullName evidence="15">Phosphatidylserine synthase</fullName>
    </submittedName>
</protein>
<keyword evidence="3" id="KW-0444">Lipid biosynthesis</keyword>
<gene>
    <name evidence="15" type="ORF">M0812_28814</name>
</gene>
<evidence type="ECO:0000256" key="1">
    <source>
        <dbReference type="ARBA" id="ARBA00004477"/>
    </source>
</evidence>
<feature type="region of interest" description="Disordered" evidence="13">
    <location>
        <begin position="1"/>
        <end position="42"/>
    </location>
</feature>
<evidence type="ECO:0000256" key="7">
    <source>
        <dbReference type="ARBA" id="ARBA00022989"/>
    </source>
</evidence>
<sequence>MSKASSPNLNYKKKRGNRNSNKNKNTKKVQETIHKKEKENDQNEEPIKAGFFKRLAIPGGLYDKENPAKYQRLVTNPLSIFVMLAICTYLIYLAFMNVPSERPLRIIRGFFCGCIIVVMYGALSFKDTALLRPHPIYWRIGKAVGLLYMTLMLFLLFQKPEETRKLFTHLFSYPGIGEPFQNSRNYAGDCRIYTPELPNKFNNVYEATYDIFIVAHFVGWMWKAFLLRERVMCWVTGILFEILEITLVHQLPNFGECWWDHLILDLFGCNWLGIELGMYIIKKFKIKEFHWFGRVNPKKKVKTKWLPKCWQQYQWELFDNPKRFGWVMFIVFFMSVVDLMAFYWKTTLYLPTQCAVNGLRLLIWWIVGPFGLREAHDYALSESKSLGDGTLIGIGMLFSEILLAYKCSEGLFTNPMPNNIKYPWMVFLSLWFGGALIYFAFIWKKKKTQKKQN</sequence>
<evidence type="ECO:0000256" key="13">
    <source>
        <dbReference type="SAM" id="MobiDB-lite"/>
    </source>
</evidence>
<dbReference type="Proteomes" id="UP001146793">
    <property type="component" value="Unassembled WGS sequence"/>
</dbReference>
<dbReference type="PANTHER" id="PTHR15362:SF7">
    <property type="entry name" value="PHOSPHATIDYLSERINE SYNTHASE 2"/>
    <property type="match status" value="1"/>
</dbReference>
<keyword evidence="10" id="KW-0594">Phospholipid biosynthesis</keyword>
<evidence type="ECO:0000256" key="11">
    <source>
        <dbReference type="ARBA" id="ARBA00023264"/>
    </source>
</evidence>
<keyword evidence="5 14" id="KW-0812">Transmembrane</keyword>
<feature type="transmembrane region" description="Helical" evidence="14">
    <location>
        <begin position="137"/>
        <end position="157"/>
    </location>
</feature>
<evidence type="ECO:0000313" key="16">
    <source>
        <dbReference type="Proteomes" id="UP001146793"/>
    </source>
</evidence>
<feature type="transmembrane region" description="Helical" evidence="14">
    <location>
        <begin position="78"/>
        <end position="95"/>
    </location>
</feature>
<feature type="transmembrane region" description="Helical" evidence="14">
    <location>
        <begin position="231"/>
        <end position="250"/>
    </location>
</feature>
<keyword evidence="6" id="KW-0256">Endoplasmic reticulum</keyword>
<organism evidence="15 16">
    <name type="scientific">Anaeramoeba flamelloides</name>
    <dbReference type="NCBI Taxonomy" id="1746091"/>
    <lineage>
        <taxon>Eukaryota</taxon>
        <taxon>Metamonada</taxon>
        <taxon>Anaeramoebidae</taxon>
        <taxon>Anaeramoeba</taxon>
    </lineage>
</organism>
<evidence type="ECO:0000256" key="6">
    <source>
        <dbReference type="ARBA" id="ARBA00022824"/>
    </source>
</evidence>
<evidence type="ECO:0000256" key="9">
    <source>
        <dbReference type="ARBA" id="ARBA00023136"/>
    </source>
</evidence>
<dbReference type="Pfam" id="PF03034">
    <property type="entry name" value="PSS"/>
    <property type="match status" value="1"/>
</dbReference>
<dbReference type="GO" id="GO:0006659">
    <property type="term" value="P:phosphatidylserine biosynthetic process"/>
    <property type="evidence" value="ECO:0007669"/>
    <property type="project" value="InterPro"/>
</dbReference>
<evidence type="ECO:0000256" key="5">
    <source>
        <dbReference type="ARBA" id="ARBA00022692"/>
    </source>
</evidence>